<proteinExistence type="predicted"/>
<organism evidence="2 5">
    <name type="scientific">Pseudonocardia alni</name>
    <name type="common">Amycolata alni</name>
    <dbReference type="NCBI Taxonomy" id="33907"/>
    <lineage>
        <taxon>Bacteria</taxon>
        <taxon>Bacillati</taxon>
        <taxon>Actinomycetota</taxon>
        <taxon>Actinomycetes</taxon>
        <taxon>Pseudonocardiales</taxon>
        <taxon>Pseudonocardiaceae</taxon>
        <taxon>Pseudonocardia</taxon>
    </lineage>
</organism>
<dbReference type="AlphaFoldDB" id="A0A852WAS9"/>
<evidence type="ECO:0000313" key="5">
    <source>
        <dbReference type="Proteomes" id="UP000549695"/>
    </source>
</evidence>
<accession>A0AA44UPC9</accession>
<dbReference type="RefSeq" id="WP_073576558.1">
    <property type="nucleotide sequence ID" value="NZ_BAAAJZ010000003.1"/>
</dbReference>
<dbReference type="Proteomes" id="UP000232453">
    <property type="component" value="Unassembled WGS sequence"/>
</dbReference>
<name>A0A852WAS9_PSEA5</name>
<dbReference type="GeneID" id="98053426"/>
<evidence type="ECO:0000313" key="2">
    <source>
        <dbReference type="EMBL" id="NYG03435.1"/>
    </source>
</evidence>
<evidence type="ECO:0000313" key="4">
    <source>
        <dbReference type="Proteomes" id="UP000232453"/>
    </source>
</evidence>
<dbReference type="EMBL" id="JACCCZ010000001">
    <property type="protein sequence ID" value="NYG03435.1"/>
    <property type="molecule type" value="Genomic_DNA"/>
</dbReference>
<feature type="region of interest" description="Disordered" evidence="1">
    <location>
        <begin position="38"/>
        <end position="77"/>
    </location>
</feature>
<dbReference type="EMBL" id="PHUJ01000003">
    <property type="protein sequence ID" value="PKB31047.1"/>
    <property type="molecule type" value="Genomic_DNA"/>
</dbReference>
<accession>A0A852WAS9</accession>
<comment type="caution">
    <text evidence="2">The sequence shown here is derived from an EMBL/GenBank/DDBJ whole genome shotgun (WGS) entry which is preliminary data.</text>
</comment>
<reference evidence="2 5" key="1">
    <citation type="submission" date="2020-07" db="EMBL/GenBank/DDBJ databases">
        <title>Sequencing the genomes of 1000 actinobacteria strains.</title>
        <authorList>
            <person name="Klenk H.-P."/>
        </authorList>
    </citation>
    <scope>NUCLEOTIDE SEQUENCE [LARGE SCALE GENOMIC DNA]</scope>
    <source>
        <strain evidence="3 4">DSM 44104</strain>
        <strain evidence="2 5">DSM 44749</strain>
    </source>
</reference>
<feature type="compositionally biased region" description="Basic and acidic residues" evidence="1">
    <location>
        <begin position="58"/>
        <end position="77"/>
    </location>
</feature>
<evidence type="ECO:0000256" key="1">
    <source>
        <dbReference type="SAM" id="MobiDB-lite"/>
    </source>
</evidence>
<dbReference type="Proteomes" id="UP000549695">
    <property type="component" value="Unassembled WGS sequence"/>
</dbReference>
<gene>
    <name evidence="3" type="ORF">ATL51_2728</name>
    <name evidence="2" type="ORF">HDA37_003720</name>
</gene>
<evidence type="ECO:0000313" key="3">
    <source>
        <dbReference type="EMBL" id="PKB31047.1"/>
    </source>
</evidence>
<keyword evidence="5" id="KW-1185">Reference proteome</keyword>
<protein>
    <submittedName>
        <fullName evidence="2">Uncharacterized protein</fullName>
    </submittedName>
</protein>
<sequence length="77" mass="8748">MLFFLILLVGAAVVAVLLVRTLRSEQVVSDRIPRAEFPWSSGQRAEKPRATGPDDDPDFLRELDEKVRDQEDPPERS</sequence>